<proteinExistence type="predicted"/>
<gene>
    <name evidence="3" type="ORF">PHMEG_00021433</name>
</gene>
<feature type="region of interest" description="Disordered" evidence="2">
    <location>
        <begin position="201"/>
        <end position="226"/>
    </location>
</feature>
<keyword evidence="1" id="KW-0175">Coiled coil</keyword>
<feature type="coiled-coil region" evidence="1">
    <location>
        <begin position="102"/>
        <end position="164"/>
    </location>
</feature>
<feature type="region of interest" description="Disordered" evidence="2">
    <location>
        <begin position="1"/>
        <end position="25"/>
    </location>
</feature>
<dbReference type="OrthoDB" id="129892at2759"/>
<reference evidence="4" key="1">
    <citation type="submission" date="2017-03" db="EMBL/GenBank/DDBJ databases">
        <title>Phytopthora megakarya and P. palmivora, two closely related causual agents of cacao black pod achieved similar genome size and gene model numbers by different mechanisms.</title>
        <authorList>
            <person name="Ali S."/>
            <person name="Shao J."/>
            <person name="Larry D.J."/>
            <person name="Kronmiller B."/>
            <person name="Shen D."/>
            <person name="Strem M.D."/>
            <person name="Melnick R.L."/>
            <person name="Guiltinan M.J."/>
            <person name="Tyler B.M."/>
            <person name="Meinhardt L.W."/>
            <person name="Bailey B.A."/>
        </authorList>
    </citation>
    <scope>NUCLEOTIDE SEQUENCE [LARGE SCALE GENOMIC DNA]</scope>
    <source>
        <strain evidence="4">zdho120</strain>
    </source>
</reference>
<keyword evidence="4" id="KW-1185">Reference proteome</keyword>
<sequence length="275" mass="30911">MSTGNHRSRHSNISRSSHSHTSDPDRRLAALEAELRQGNLARDHLVRVRDHLDLQVRQLRAAIRSMETFQHGQRDEISRLAAEITHLACDAEDDPDGLRTQVHQLRAERNDFERRVGSTREDLCVAEEERDRLCQEAVQTGDAIRDLQDQVRDLDARFESATTLASYNRAARDRALADLSVSSTLTQVTSDRNRAFTQLAQAGEDPDRALADRDTPPPEARSGDHDDIEVVRLELQGLESQMGDLEQAYDQLNELRDLVEGGLSEADQLRTAGFG</sequence>
<evidence type="ECO:0000313" key="3">
    <source>
        <dbReference type="EMBL" id="OWZ06321.1"/>
    </source>
</evidence>
<feature type="coiled-coil region" evidence="1">
    <location>
        <begin position="228"/>
        <end position="258"/>
    </location>
</feature>
<dbReference type="Gene3D" id="1.10.287.1490">
    <property type="match status" value="1"/>
</dbReference>
<dbReference type="Proteomes" id="UP000198211">
    <property type="component" value="Unassembled WGS sequence"/>
</dbReference>
<protein>
    <submittedName>
        <fullName evidence="3">Uncharacterized protein</fullName>
    </submittedName>
</protein>
<name>A0A225VL77_9STRA</name>
<feature type="compositionally biased region" description="Basic residues" evidence="2">
    <location>
        <begin position="1"/>
        <end position="12"/>
    </location>
</feature>
<evidence type="ECO:0000256" key="2">
    <source>
        <dbReference type="SAM" id="MobiDB-lite"/>
    </source>
</evidence>
<evidence type="ECO:0000256" key="1">
    <source>
        <dbReference type="SAM" id="Coils"/>
    </source>
</evidence>
<accession>A0A225VL77</accession>
<dbReference type="AlphaFoldDB" id="A0A225VL77"/>
<feature type="compositionally biased region" description="Basic and acidic residues" evidence="2">
    <location>
        <begin position="205"/>
        <end position="226"/>
    </location>
</feature>
<dbReference type="EMBL" id="NBNE01004013">
    <property type="protein sequence ID" value="OWZ06321.1"/>
    <property type="molecule type" value="Genomic_DNA"/>
</dbReference>
<evidence type="ECO:0000313" key="4">
    <source>
        <dbReference type="Proteomes" id="UP000198211"/>
    </source>
</evidence>
<comment type="caution">
    <text evidence="3">The sequence shown here is derived from an EMBL/GenBank/DDBJ whole genome shotgun (WGS) entry which is preliminary data.</text>
</comment>
<organism evidence="3 4">
    <name type="scientific">Phytophthora megakarya</name>
    <dbReference type="NCBI Taxonomy" id="4795"/>
    <lineage>
        <taxon>Eukaryota</taxon>
        <taxon>Sar</taxon>
        <taxon>Stramenopiles</taxon>
        <taxon>Oomycota</taxon>
        <taxon>Peronosporomycetes</taxon>
        <taxon>Peronosporales</taxon>
        <taxon>Peronosporaceae</taxon>
        <taxon>Phytophthora</taxon>
    </lineage>
</organism>